<evidence type="ECO:0000313" key="4">
    <source>
        <dbReference type="Proteomes" id="UP000466730"/>
    </source>
</evidence>
<keyword evidence="4" id="KW-1185">Reference proteome</keyword>
<keyword evidence="1" id="KW-0460">Magnesium</keyword>
<dbReference type="EMBL" id="WJPO01000028">
    <property type="protein sequence ID" value="MRH22329.1"/>
    <property type="molecule type" value="Genomic_DNA"/>
</dbReference>
<proteinExistence type="predicted"/>
<sequence length="198" mass="20189">MAELLILLPAAGASARMRGRDKLLEPVDGVALLRRQAMAALATGAPVLVTLPRGAGTARASALAGLAARIAWIDAAEGMAASLRAGAAAAQAAGASGLMVMLPDMPEITTEDLAMLRAAFHAAPDHALRACTSGGAAGHPVIFPSRLFAMLARVQGDAGGRAVLAGEAVQLLPLSGERALTDLDTPEDWADWRARTGR</sequence>
<name>A0A844BIE4_9RHOB</name>
<organism evidence="3 4">
    <name type="scientific">Rhodovulum strictum</name>
    <dbReference type="NCBI Taxonomy" id="58314"/>
    <lineage>
        <taxon>Bacteria</taxon>
        <taxon>Pseudomonadati</taxon>
        <taxon>Pseudomonadota</taxon>
        <taxon>Alphaproteobacteria</taxon>
        <taxon>Rhodobacterales</taxon>
        <taxon>Paracoccaceae</taxon>
        <taxon>Rhodovulum</taxon>
    </lineage>
</organism>
<accession>A0A844BIE4</accession>
<evidence type="ECO:0000256" key="1">
    <source>
        <dbReference type="ARBA" id="ARBA00022842"/>
    </source>
</evidence>
<keyword evidence="3" id="KW-0808">Transferase</keyword>
<protein>
    <submittedName>
        <fullName evidence="3">NTP transferase domain-containing protein</fullName>
    </submittedName>
</protein>
<dbReference type="PANTHER" id="PTHR43777:SF1">
    <property type="entry name" value="MOLYBDENUM COFACTOR CYTIDYLYLTRANSFERASE"/>
    <property type="match status" value="1"/>
</dbReference>
<dbReference type="Gene3D" id="3.90.550.10">
    <property type="entry name" value="Spore Coat Polysaccharide Biosynthesis Protein SpsA, Chain A"/>
    <property type="match status" value="1"/>
</dbReference>
<dbReference type="RefSeq" id="WP_153749611.1">
    <property type="nucleotide sequence ID" value="NZ_BAAADI010000010.1"/>
</dbReference>
<reference evidence="3 4" key="1">
    <citation type="submission" date="2019-11" db="EMBL/GenBank/DDBJ databases">
        <title>Draft Whole-Genome sequence of the marine photosynthetic bacterium Rhodovulum strictum DSM 11289.</title>
        <authorList>
            <person name="Kyndt J.A."/>
            <person name="Meyer T.E."/>
        </authorList>
    </citation>
    <scope>NUCLEOTIDE SEQUENCE [LARGE SCALE GENOMIC DNA]</scope>
    <source>
        <strain evidence="3 4">DSM 11289</strain>
    </source>
</reference>
<dbReference type="AlphaFoldDB" id="A0A844BIE4"/>
<dbReference type="Proteomes" id="UP000466730">
    <property type="component" value="Unassembled WGS sequence"/>
</dbReference>
<evidence type="ECO:0000259" key="2">
    <source>
        <dbReference type="Pfam" id="PF12804"/>
    </source>
</evidence>
<gene>
    <name evidence="3" type="ORF">GH815_15195</name>
</gene>
<feature type="domain" description="MobA-like NTP transferase" evidence="2">
    <location>
        <begin position="10"/>
        <end position="165"/>
    </location>
</feature>
<dbReference type="InterPro" id="IPR029044">
    <property type="entry name" value="Nucleotide-diphossugar_trans"/>
</dbReference>
<evidence type="ECO:0000313" key="3">
    <source>
        <dbReference type="EMBL" id="MRH22329.1"/>
    </source>
</evidence>
<dbReference type="GO" id="GO:0016779">
    <property type="term" value="F:nucleotidyltransferase activity"/>
    <property type="evidence" value="ECO:0007669"/>
    <property type="project" value="UniProtKB-ARBA"/>
</dbReference>
<dbReference type="Pfam" id="PF12804">
    <property type="entry name" value="NTP_transf_3"/>
    <property type="match status" value="1"/>
</dbReference>
<dbReference type="PANTHER" id="PTHR43777">
    <property type="entry name" value="MOLYBDENUM COFACTOR CYTIDYLYLTRANSFERASE"/>
    <property type="match status" value="1"/>
</dbReference>
<comment type="caution">
    <text evidence="3">The sequence shown here is derived from an EMBL/GenBank/DDBJ whole genome shotgun (WGS) entry which is preliminary data.</text>
</comment>
<dbReference type="SUPFAM" id="SSF53448">
    <property type="entry name" value="Nucleotide-diphospho-sugar transferases"/>
    <property type="match status" value="1"/>
</dbReference>
<dbReference type="InterPro" id="IPR025877">
    <property type="entry name" value="MobA-like_NTP_Trfase"/>
</dbReference>
<dbReference type="OrthoDB" id="9779263at2"/>